<dbReference type="RefSeq" id="WP_377168335.1">
    <property type="nucleotide sequence ID" value="NZ_JBHSMQ010000005.1"/>
</dbReference>
<keyword evidence="3" id="KW-1185">Reference proteome</keyword>
<gene>
    <name evidence="2" type="ORF">ACFQDI_15475</name>
</gene>
<organism evidence="2 3">
    <name type="scientific">Prosthecobacter fluviatilis</name>
    <dbReference type="NCBI Taxonomy" id="445931"/>
    <lineage>
        <taxon>Bacteria</taxon>
        <taxon>Pseudomonadati</taxon>
        <taxon>Verrucomicrobiota</taxon>
        <taxon>Verrucomicrobiia</taxon>
        <taxon>Verrucomicrobiales</taxon>
        <taxon>Verrucomicrobiaceae</taxon>
        <taxon>Prosthecobacter</taxon>
    </lineage>
</organism>
<protein>
    <recommendedName>
        <fullName evidence="4">Lipoprotein SmpA/OmlA domain-containing protein</fullName>
    </recommendedName>
</protein>
<dbReference type="Proteomes" id="UP001596052">
    <property type="component" value="Unassembled WGS sequence"/>
</dbReference>
<feature type="transmembrane region" description="Helical" evidence="1">
    <location>
        <begin position="12"/>
        <end position="34"/>
    </location>
</feature>
<keyword evidence="1" id="KW-0812">Transmembrane</keyword>
<evidence type="ECO:0000256" key="1">
    <source>
        <dbReference type="SAM" id="Phobius"/>
    </source>
</evidence>
<evidence type="ECO:0008006" key="4">
    <source>
        <dbReference type="Google" id="ProtNLM"/>
    </source>
</evidence>
<keyword evidence="1" id="KW-0472">Membrane</keyword>
<dbReference type="EMBL" id="JBHSMQ010000005">
    <property type="protein sequence ID" value="MFC5456264.1"/>
    <property type="molecule type" value="Genomic_DNA"/>
</dbReference>
<keyword evidence="1" id="KW-1133">Transmembrane helix</keyword>
<evidence type="ECO:0000313" key="3">
    <source>
        <dbReference type="Proteomes" id="UP001596052"/>
    </source>
</evidence>
<sequence>MSQAVRLQKAAAVIAGPVVFIVMALCLTGCASSYETLRAEAMPHYGASLPGTIQVTVLQGFRRPGHYHLPQGATLGQLLDRAKLKPFAWGTSNSQCWQYIAMEMPRPARGRQMINREGLAGLTISAEDRNIRLRDGQQVRCDVLTW</sequence>
<comment type="caution">
    <text evidence="2">The sequence shown here is derived from an EMBL/GenBank/DDBJ whole genome shotgun (WGS) entry which is preliminary data.</text>
</comment>
<reference evidence="3" key="1">
    <citation type="journal article" date="2019" name="Int. J. Syst. Evol. Microbiol.">
        <title>The Global Catalogue of Microorganisms (GCM) 10K type strain sequencing project: providing services to taxonomists for standard genome sequencing and annotation.</title>
        <authorList>
            <consortium name="The Broad Institute Genomics Platform"/>
            <consortium name="The Broad Institute Genome Sequencing Center for Infectious Disease"/>
            <person name="Wu L."/>
            <person name="Ma J."/>
        </authorList>
    </citation>
    <scope>NUCLEOTIDE SEQUENCE [LARGE SCALE GENOMIC DNA]</scope>
    <source>
        <strain evidence="3">CGMCC 4.1469</strain>
    </source>
</reference>
<accession>A0ABW0KS89</accession>
<proteinExistence type="predicted"/>
<evidence type="ECO:0000313" key="2">
    <source>
        <dbReference type="EMBL" id="MFC5456264.1"/>
    </source>
</evidence>
<name>A0ABW0KS89_9BACT</name>